<sequence length="145" mass="16396">MANNLSANVANYAIRTFDGRVLAYGPSGGDDSTIPPPPKPVIAYPPSVRPQQFSIGQLEQEKNRYYINALIERNNLLYDQLTAPQQWVITFVPVPNRVVFTIQKEDGQLWVAPKDGEEGQIRVERILYKDPPKYPDNVLFELAPL</sequence>
<dbReference type="HOGENOM" id="CLU_118219_0_0_1"/>
<dbReference type="Gene3D" id="2.80.10.50">
    <property type="match status" value="1"/>
</dbReference>
<dbReference type="OrthoDB" id="2603528at2759"/>
<organism evidence="1 2">
    <name type="scientific">Pisolithus microcarpus 441</name>
    <dbReference type="NCBI Taxonomy" id="765257"/>
    <lineage>
        <taxon>Eukaryota</taxon>
        <taxon>Fungi</taxon>
        <taxon>Dikarya</taxon>
        <taxon>Basidiomycota</taxon>
        <taxon>Agaricomycotina</taxon>
        <taxon>Agaricomycetes</taxon>
        <taxon>Agaricomycetidae</taxon>
        <taxon>Boletales</taxon>
        <taxon>Sclerodermatineae</taxon>
        <taxon>Pisolithaceae</taxon>
        <taxon>Pisolithus</taxon>
    </lineage>
</organism>
<dbReference type="Pfam" id="PF16850">
    <property type="entry name" value="Inhibitor_I66"/>
    <property type="match status" value="1"/>
</dbReference>
<dbReference type="AlphaFoldDB" id="A0A0C9YLV7"/>
<protein>
    <submittedName>
        <fullName evidence="1">Uncharacterized protein</fullName>
    </submittedName>
</protein>
<name>A0A0C9YLV7_9AGAM</name>
<keyword evidence="2" id="KW-1185">Reference proteome</keyword>
<evidence type="ECO:0000313" key="2">
    <source>
        <dbReference type="Proteomes" id="UP000054018"/>
    </source>
</evidence>
<dbReference type="Proteomes" id="UP000054018">
    <property type="component" value="Unassembled WGS sequence"/>
</dbReference>
<proteinExistence type="predicted"/>
<dbReference type="GO" id="GO:0004867">
    <property type="term" value="F:serine-type endopeptidase inhibitor activity"/>
    <property type="evidence" value="ECO:0007669"/>
    <property type="project" value="InterPro"/>
</dbReference>
<gene>
    <name evidence="1" type="ORF">PISMIDRAFT_684938</name>
</gene>
<evidence type="ECO:0000313" key="1">
    <source>
        <dbReference type="EMBL" id="KIK17711.1"/>
    </source>
</evidence>
<reference evidence="2" key="2">
    <citation type="submission" date="2015-01" db="EMBL/GenBank/DDBJ databases">
        <title>Evolutionary Origins and Diversification of the Mycorrhizal Mutualists.</title>
        <authorList>
            <consortium name="DOE Joint Genome Institute"/>
            <consortium name="Mycorrhizal Genomics Consortium"/>
            <person name="Kohler A."/>
            <person name="Kuo A."/>
            <person name="Nagy L.G."/>
            <person name="Floudas D."/>
            <person name="Copeland A."/>
            <person name="Barry K.W."/>
            <person name="Cichocki N."/>
            <person name="Veneault-Fourrey C."/>
            <person name="LaButti K."/>
            <person name="Lindquist E.A."/>
            <person name="Lipzen A."/>
            <person name="Lundell T."/>
            <person name="Morin E."/>
            <person name="Murat C."/>
            <person name="Riley R."/>
            <person name="Ohm R."/>
            <person name="Sun H."/>
            <person name="Tunlid A."/>
            <person name="Henrissat B."/>
            <person name="Grigoriev I.V."/>
            <person name="Hibbett D.S."/>
            <person name="Martin F."/>
        </authorList>
    </citation>
    <scope>NUCLEOTIDE SEQUENCE [LARGE SCALE GENOMIC DNA]</scope>
    <source>
        <strain evidence="2">441</strain>
    </source>
</reference>
<dbReference type="InterPro" id="IPR031755">
    <property type="entry name" value="Inhibitor_I66"/>
</dbReference>
<accession>A0A0C9YLV7</accession>
<dbReference type="EMBL" id="KN833821">
    <property type="protein sequence ID" value="KIK17711.1"/>
    <property type="molecule type" value="Genomic_DNA"/>
</dbReference>
<reference evidence="1 2" key="1">
    <citation type="submission" date="2014-04" db="EMBL/GenBank/DDBJ databases">
        <authorList>
            <consortium name="DOE Joint Genome Institute"/>
            <person name="Kuo A."/>
            <person name="Kohler A."/>
            <person name="Costa M.D."/>
            <person name="Nagy L.G."/>
            <person name="Floudas D."/>
            <person name="Copeland A."/>
            <person name="Barry K.W."/>
            <person name="Cichocki N."/>
            <person name="Veneault-Fourrey C."/>
            <person name="LaButti K."/>
            <person name="Lindquist E.A."/>
            <person name="Lipzen A."/>
            <person name="Lundell T."/>
            <person name="Morin E."/>
            <person name="Murat C."/>
            <person name="Sun H."/>
            <person name="Tunlid A."/>
            <person name="Henrissat B."/>
            <person name="Grigoriev I.V."/>
            <person name="Hibbett D.S."/>
            <person name="Martin F."/>
            <person name="Nordberg H.P."/>
            <person name="Cantor M.N."/>
            <person name="Hua S.X."/>
        </authorList>
    </citation>
    <scope>NUCLEOTIDE SEQUENCE [LARGE SCALE GENOMIC DNA]</scope>
    <source>
        <strain evidence="1 2">441</strain>
    </source>
</reference>